<accession>A0A9J5WZ88</accession>
<evidence type="ECO:0000313" key="2">
    <source>
        <dbReference type="Proteomes" id="UP000824120"/>
    </source>
</evidence>
<name>A0A9J5WZ88_SOLCO</name>
<reference evidence="1 2" key="1">
    <citation type="submission" date="2020-09" db="EMBL/GenBank/DDBJ databases">
        <title>De no assembly of potato wild relative species, Solanum commersonii.</title>
        <authorList>
            <person name="Cho K."/>
        </authorList>
    </citation>
    <scope>NUCLEOTIDE SEQUENCE [LARGE SCALE GENOMIC DNA]</scope>
    <source>
        <strain evidence="1">LZ3.2</strain>
        <tissue evidence="1">Leaf</tissue>
    </source>
</reference>
<dbReference type="OrthoDB" id="1722225at2759"/>
<comment type="caution">
    <text evidence="1">The sequence shown here is derived from an EMBL/GenBank/DDBJ whole genome shotgun (WGS) entry which is preliminary data.</text>
</comment>
<sequence length="72" mass="8041">MPFCSLPDERSELPGLARGDELSAKDYLKASNKLTSDEQECLNRFHQYTLEATILTDVALPGSENTTARPRK</sequence>
<dbReference type="Proteomes" id="UP000824120">
    <property type="component" value="Chromosome 10"/>
</dbReference>
<dbReference type="AlphaFoldDB" id="A0A9J5WZ88"/>
<keyword evidence="2" id="KW-1185">Reference proteome</keyword>
<organism evidence="1 2">
    <name type="scientific">Solanum commersonii</name>
    <name type="common">Commerson's wild potato</name>
    <name type="synonym">Commerson's nightshade</name>
    <dbReference type="NCBI Taxonomy" id="4109"/>
    <lineage>
        <taxon>Eukaryota</taxon>
        <taxon>Viridiplantae</taxon>
        <taxon>Streptophyta</taxon>
        <taxon>Embryophyta</taxon>
        <taxon>Tracheophyta</taxon>
        <taxon>Spermatophyta</taxon>
        <taxon>Magnoliopsida</taxon>
        <taxon>eudicotyledons</taxon>
        <taxon>Gunneridae</taxon>
        <taxon>Pentapetalae</taxon>
        <taxon>asterids</taxon>
        <taxon>lamiids</taxon>
        <taxon>Solanales</taxon>
        <taxon>Solanaceae</taxon>
        <taxon>Solanoideae</taxon>
        <taxon>Solaneae</taxon>
        <taxon>Solanum</taxon>
    </lineage>
</organism>
<evidence type="ECO:0000313" key="1">
    <source>
        <dbReference type="EMBL" id="KAG5580549.1"/>
    </source>
</evidence>
<proteinExistence type="predicted"/>
<protein>
    <submittedName>
        <fullName evidence="1">Uncharacterized protein</fullName>
    </submittedName>
</protein>
<dbReference type="EMBL" id="JACXVP010000010">
    <property type="protein sequence ID" value="KAG5580549.1"/>
    <property type="molecule type" value="Genomic_DNA"/>
</dbReference>
<gene>
    <name evidence="1" type="ORF">H5410_051176</name>
</gene>